<dbReference type="Proteomes" id="UP000809431">
    <property type="component" value="Unassembled WGS sequence"/>
</dbReference>
<organism evidence="1 2">
    <name type="scientific">Jeongeupia naejangsanensis</name>
    <dbReference type="NCBI Taxonomy" id="613195"/>
    <lineage>
        <taxon>Bacteria</taxon>
        <taxon>Pseudomonadati</taxon>
        <taxon>Pseudomonadota</taxon>
        <taxon>Betaproteobacteria</taxon>
        <taxon>Neisseriales</taxon>
        <taxon>Chitinibacteraceae</taxon>
        <taxon>Jeongeupia</taxon>
    </lineage>
</organism>
<dbReference type="InterPro" id="IPR010862">
    <property type="entry name" value="DUF1493"/>
</dbReference>
<dbReference type="InterPro" id="IPR036736">
    <property type="entry name" value="ACP-like_sf"/>
</dbReference>
<dbReference type="SUPFAM" id="SSF47336">
    <property type="entry name" value="ACP-like"/>
    <property type="match status" value="1"/>
</dbReference>
<dbReference type="RefSeq" id="WP_203538257.1">
    <property type="nucleotide sequence ID" value="NZ_JAESND010000004.1"/>
</dbReference>
<dbReference type="Pfam" id="PF07377">
    <property type="entry name" value="DUF1493"/>
    <property type="match status" value="1"/>
</dbReference>
<comment type="caution">
    <text evidence="1">The sequence shown here is derived from an EMBL/GenBank/DDBJ whole genome shotgun (WGS) entry which is preliminary data.</text>
</comment>
<name>A0ABS2BKL2_9NEIS</name>
<keyword evidence="2" id="KW-1185">Reference proteome</keyword>
<accession>A0ABS2BKL2</accession>
<proteinExistence type="predicted"/>
<evidence type="ECO:0000313" key="1">
    <source>
        <dbReference type="EMBL" id="MBM3116141.1"/>
    </source>
</evidence>
<gene>
    <name evidence="1" type="ORF">JMJ54_09870</name>
</gene>
<sequence length="118" mass="13070">MCSQIETDVKAFIATFTGCTRESVQPESTLFGDLGIDGDDAVEFFESFSKKFEIDITGFNFQHHFGTEGSGALAAFNWIKMLFRTGSPEDKACIEAITIENLVLAAERKTWRNLDSSA</sequence>
<dbReference type="EMBL" id="JAESND010000004">
    <property type="protein sequence ID" value="MBM3116141.1"/>
    <property type="molecule type" value="Genomic_DNA"/>
</dbReference>
<dbReference type="Gene3D" id="1.10.1200.10">
    <property type="entry name" value="ACP-like"/>
    <property type="match status" value="1"/>
</dbReference>
<evidence type="ECO:0000313" key="2">
    <source>
        <dbReference type="Proteomes" id="UP000809431"/>
    </source>
</evidence>
<protein>
    <submittedName>
        <fullName evidence="1">DUF1493 family protein</fullName>
    </submittedName>
</protein>
<reference evidence="1 2" key="1">
    <citation type="submission" date="2021-01" db="EMBL/GenBank/DDBJ databases">
        <title>Draft Genome Sequence and Polyhydroxyalkanoate Biosynthetic Potential of Jeongeupia naejangsanensis Type Strain DSM 24253.</title>
        <authorList>
            <person name="Turrini P."/>
            <person name="Artuso I."/>
            <person name="Lugli G.A."/>
            <person name="Frangipani E."/>
            <person name="Ventura M."/>
            <person name="Visca P."/>
        </authorList>
    </citation>
    <scope>NUCLEOTIDE SEQUENCE [LARGE SCALE GENOMIC DNA]</scope>
    <source>
        <strain evidence="1 2">DSM 24253</strain>
    </source>
</reference>